<dbReference type="Proteomes" id="UP000243591">
    <property type="component" value="Chromosome"/>
</dbReference>
<accession>A0A1D2KU45</accession>
<dbReference type="RefSeq" id="WP_069125447.1">
    <property type="nucleotide sequence ID" value="NZ_CP023483.1"/>
</dbReference>
<keyword evidence="2" id="KW-1185">Reference proteome</keyword>
<reference evidence="1 2" key="1">
    <citation type="submission" date="2017-09" db="EMBL/GenBank/DDBJ databases">
        <title>Complete Genome Sequences of Two Strains of the Meat Spoilage Bacterium Brochothrix thermosphacta Isolated from Ground Chicken.</title>
        <authorList>
            <person name="Paoli G.C."/>
            <person name="Wijey C."/>
            <person name="Chen C.-Y."/>
            <person name="Nguyen L."/>
            <person name="Yan X."/>
            <person name="Irwin P.L."/>
        </authorList>
    </citation>
    <scope>NUCLEOTIDE SEQUENCE [LARGE SCALE GENOMIC DNA]</scope>
    <source>
        <strain evidence="1 2">BI</strain>
    </source>
</reference>
<evidence type="ECO:0000313" key="2">
    <source>
        <dbReference type="Proteomes" id="UP000243591"/>
    </source>
</evidence>
<dbReference type="EMBL" id="CP023483">
    <property type="protein sequence ID" value="ATF24912.1"/>
    <property type="molecule type" value="Genomic_DNA"/>
</dbReference>
<name>A0A1D2KU45_BROTH</name>
<dbReference type="InterPro" id="IPR013372">
    <property type="entry name" value="Eut_put"/>
</dbReference>
<evidence type="ECO:0000313" key="1">
    <source>
        <dbReference type="EMBL" id="ATF24912.1"/>
    </source>
</evidence>
<proteinExistence type="predicted"/>
<gene>
    <name evidence="1" type="ORF">CNY62_00170</name>
</gene>
<dbReference type="KEGG" id="bths:CNY62_00170"/>
<organism evidence="1 2">
    <name type="scientific">Brochothrix thermosphacta</name>
    <name type="common">Microbacterium thermosphactum</name>
    <dbReference type="NCBI Taxonomy" id="2756"/>
    <lineage>
        <taxon>Bacteria</taxon>
        <taxon>Bacillati</taxon>
        <taxon>Bacillota</taxon>
        <taxon>Bacilli</taxon>
        <taxon>Bacillales</taxon>
        <taxon>Listeriaceae</taxon>
        <taxon>Brochothrix</taxon>
    </lineage>
</organism>
<dbReference type="AlphaFoldDB" id="A0A1D2KU45"/>
<dbReference type="PIRSF" id="PIRSF034981">
    <property type="entry name" value="Eut_put"/>
    <property type="match status" value="1"/>
</dbReference>
<dbReference type="STRING" id="2756.BFR44_03170"/>
<protein>
    <recommendedName>
        <fullName evidence="3">Ethanolamine utilization protein</fullName>
    </recommendedName>
</protein>
<evidence type="ECO:0008006" key="3">
    <source>
        <dbReference type="Google" id="ProtNLM"/>
    </source>
</evidence>
<dbReference type="OrthoDB" id="6197337at2"/>
<sequence>MDAQAFEQLVKKVTDELLCRLQSTKPTLLIMNMQCKADIKEQLSKKYQLTTCWDPTTVDIIFCGELTFPTMARLAALMPQEDETLYLEQLLAGKPLIILDEINWSDTRKATRYALYQKMQEVRATLERYGVVFMSVADIEAAKFPVHLSKKTPIQPQAKKVLAEVDVKELLSAGTTTIHLPKNTIVTALATDYIRQHDMTVVTD</sequence>